<accession>A0ABR6SIW8</accession>
<reference evidence="1 2" key="1">
    <citation type="submission" date="2020-03" db="EMBL/GenBank/DDBJ databases">
        <title>Soil Listeria distribution.</title>
        <authorList>
            <person name="Liao J."/>
            <person name="Wiedmann M."/>
        </authorList>
    </citation>
    <scope>NUCLEOTIDE SEQUENCE [LARGE SCALE GENOMIC DNA]</scope>
    <source>
        <strain evidence="1 2">FSL L7-1699</strain>
    </source>
</reference>
<keyword evidence="2" id="KW-1185">Reference proteome</keyword>
<proteinExistence type="predicted"/>
<dbReference type="Proteomes" id="UP000518829">
    <property type="component" value="Unassembled WGS sequence"/>
</dbReference>
<dbReference type="EMBL" id="JAARPH010000001">
    <property type="protein sequence ID" value="MBC1374194.1"/>
    <property type="molecule type" value="Genomic_DNA"/>
</dbReference>
<evidence type="ECO:0000313" key="1">
    <source>
        <dbReference type="EMBL" id="MBC1374194.1"/>
    </source>
</evidence>
<sequence length="64" mass="7429">MVISNKTAKISIDDWVELISESEYENLQLGQIMRVVDVTENGKTAWVRPDYRILSISVNYLRKV</sequence>
<protein>
    <submittedName>
        <fullName evidence="1">Uncharacterized protein</fullName>
    </submittedName>
</protein>
<organism evidence="1 2">
    <name type="scientific">Listeria farberi</name>
    <dbReference type="NCBI Taxonomy" id="2713500"/>
    <lineage>
        <taxon>Bacteria</taxon>
        <taxon>Bacillati</taxon>
        <taxon>Bacillota</taxon>
        <taxon>Bacilli</taxon>
        <taxon>Bacillales</taxon>
        <taxon>Listeriaceae</taxon>
        <taxon>Listeria</taxon>
    </lineage>
</organism>
<name>A0ABR6SIW8_9LIST</name>
<evidence type="ECO:0000313" key="2">
    <source>
        <dbReference type="Proteomes" id="UP000518829"/>
    </source>
</evidence>
<gene>
    <name evidence="1" type="ORF">HB839_01500</name>
</gene>
<comment type="caution">
    <text evidence="1">The sequence shown here is derived from an EMBL/GenBank/DDBJ whole genome shotgun (WGS) entry which is preliminary data.</text>
</comment>